<dbReference type="AlphaFoldDB" id="A0A251V816"/>
<keyword evidence="2" id="KW-1133">Transmembrane helix</keyword>
<feature type="compositionally biased region" description="Polar residues" evidence="1">
    <location>
        <begin position="1"/>
        <end position="18"/>
    </location>
</feature>
<evidence type="ECO:0000256" key="2">
    <source>
        <dbReference type="SAM" id="Phobius"/>
    </source>
</evidence>
<sequence>MQHKGSNTVASEGRQSGVSAKHDEEFSDDKDLNEEAQVASVKSDAESDEASLADDNIEKHEGSMEHDPLVLSMKGLHSAQEEFEREVQKWKDVGKDAPLIFDDPILEILELKDAKILELERALSSVGVKTELEDCLMKIIQADVENVVITTTTKRLTEGPLREIKHNLQQKNVASQGVQATNEKSETKEDLKKLQNGVCRYTSCFMIQLILLLVTLYLKYSPQSVEVVPT</sequence>
<feature type="transmembrane region" description="Helical" evidence="2">
    <location>
        <begin position="198"/>
        <end position="218"/>
    </location>
</feature>
<feature type="region of interest" description="Disordered" evidence="1">
    <location>
        <begin position="1"/>
        <end position="52"/>
    </location>
</feature>
<reference evidence="4" key="1">
    <citation type="journal article" date="2017" name="Nature">
        <title>The sunflower genome provides insights into oil metabolism, flowering and Asterid evolution.</title>
        <authorList>
            <person name="Badouin H."/>
            <person name="Gouzy J."/>
            <person name="Grassa C.J."/>
            <person name="Murat F."/>
            <person name="Staton S.E."/>
            <person name="Cottret L."/>
            <person name="Lelandais-Briere C."/>
            <person name="Owens G.L."/>
            <person name="Carrere S."/>
            <person name="Mayjonade B."/>
            <person name="Legrand L."/>
            <person name="Gill N."/>
            <person name="Kane N.C."/>
            <person name="Bowers J.E."/>
            <person name="Hubner S."/>
            <person name="Bellec A."/>
            <person name="Berard A."/>
            <person name="Berges H."/>
            <person name="Blanchet N."/>
            <person name="Boniface M.C."/>
            <person name="Brunel D."/>
            <person name="Catrice O."/>
            <person name="Chaidir N."/>
            <person name="Claudel C."/>
            <person name="Donnadieu C."/>
            <person name="Faraut T."/>
            <person name="Fievet G."/>
            <person name="Helmstetter N."/>
            <person name="King M."/>
            <person name="Knapp S.J."/>
            <person name="Lai Z."/>
            <person name="Le Paslier M.C."/>
            <person name="Lippi Y."/>
            <person name="Lorenzon L."/>
            <person name="Mandel J.R."/>
            <person name="Marage G."/>
            <person name="Marchand G."/>
            <person name="Marquand E."/>
            <person name="Bret-Mestries E."/>
            <person name="Morien E."/>
            <person name="Nambeesan S."/>
            <person name="Nguyen T."/>
            <person name="Pegot-Espagnet P."/>
            <person name="Pouilly N."/>
            <person name="Raftis F."/>
            <person name="Sallet E."/>
            <person name="Schiex T."/>
            <person name="Thomas J."/>
            <person name="Vandecasteele C."/>
            <person name="Vares D."/>
            <person name="Vear F."/>
            <person name="Vautrin S."/>
            <person name="Crespi M."/>
            <person name="Mangin B."/>
            <person name="Burke J.M."/>
            <person name="Salse J."/>
            <person name="Munos S."/>
            <person name="Vincourt P."/>
            <person name="Rieseberg L.H."/>
            <person name="Langlade N.B."/>
        </authorList>
    </citation>
    <scope>NUCLEOTIDE SEQUENCE [LARGE SCALE GENOMIC DNA]</scope>
    <source>
        <strain evidence="4">cv. SF193</strain>
    </source>
</reference>
<dbReference type="PANTHER" id="PTHR34562:SF16">
    <property type="entry name" value="WPP DOMAIN-CONTAINING PROTEIN"/>
    <property type="match status" value="1"/>
</dbReference>
<evidence type="ECO:0000256" key="1">
    <source>
        <dbReference type="SAM" id="MobiDB-lite"/>
    </source>
</evidence>
<proteinExistence type="predicted"/>
<evidence type="ECO:0000313" key="3">
    <source>
        <dbReference type="EMBL" id="OTG31768.1"/>
    </source>
</evidence>
<dbReference type="InParanoid" id="A0A251V816"/>
<keyword evidence="2" id="KW-0812">Transmembrane</keyword>
<name>A0A251V816_HELAN</name>
<dbReference type="Proteomes" id="UP000215914">
    <property type="component" value="Chromosome 3"/>
</dbReference>
<dbReference type="InterPro" id="IPR044696">
    <property type="entry name" value="WIP1/2/3"/>
</dbReference>
<dbReference type="OMA" id="RTMSMNY"/>
<evidence type="ECO:0000313" key="4">
    <source>
        <dbReference type="Proteomes" id="UP000215914"/>
    </source>
</evidence>
<feature type="compositionally biased region" description="Acidic residues" evidence="1">
    <location>
        <begin position="25"/>
        <end position="34"/>
    </location>
</feature>
<gene>
    <name evidence="3" type="ORF">HannXRQ_Chr03g0079381</name>
</gene>
<keyword evidence="2" id="KW-0472">Membrane</keyword>
<organism evidence="3 4">
    <name type="scientific">Helianthus annuus</name>
    <name type="common">Common sunflower</name>
    <dbReference type="NCBI Taxonomy" id="4232"/>
    <lineage>
        <taxon>Eukaryota</taxon>
        <taxon>Viridiplantae</taxon>
        <taxon>Streptophyta</taxon>
        <taxon>Embryophyta</taxon>
        <taxon>Tracheophyta</taxon>
        <taxon>Spermatophyta</taxon>
        <taxon>Magnoliopsida</taxon>
        <taxon>eudicotyledons</taxon>
        <taxon>Gunneridae</taxon>
        <taxon>Pentapetalae</taxon>
        <taxon>asterids</taxon>
        <taxon>campanulids</taxon>
        <taxon>Asterales</taxon>
        <taxon>Asteraceae</taxon>
        <taxon>Asteroideae</taxon>
        <taxon>Heliantheae alliance</taxon>
        <taxon>Heliantheae</taxon>
        <taxon>Helianthus</taxon>
    </lineage>
</organism>
<dbReference type="EMBL" id="CM007892">
    <property type="protein sequence ID" value="OTG31768.1"/>
    <property type="molecule type" value="Genomic_DNA"/>
</dbReference>
<protein>
    <submittedName>
        <fullName evidence="3">Uncharacterized protein</fullName>
    </submittedName>
</protein>
<dbReference type="PANTHER" id="PTHR34562">
    <property type="entry name" value="WPP DOMAIN-INTERACTING PROTEIN 2"/>
    <property type="match status" value="1"/>
</dbReference>
<keyword evidence="4" id="KW-1185">Reference proteome</keyword>
<accession>A0A251V816</accession>